<organism evidence="5">
    <name type="scientific">freshwater metagenome</name>
    <dbReference type="NCBI Taxonomy" id="449393"/>
    <lineage>
        <taxon>unclassified sequences</taxon>
        <taxon>metagenomes</taxon>
        <taxon>ecological metagenomes</taxon>
    </lineage>
</organism>
<evidence type="ECO:0000313" key="5">
    <source>
        <dbReference type="EMBL" id="CAB4550656.1"/>
    </source>
</evidence>
<evidence type="ECO:0000256" key="2">
    <source>
        <dbReference type="ARBA" id="ARBA00022695"/>
    </source>
</evidence>
<accession>A0A6J6CHD4</accession>
<dbReference type="PANTHER" id="PTHR42763:SF2">
    <property type="entry name" value="ADP-GLUCOSE PHOSPHORYLASE"/>
    <property type="match status" value="1"/>
</dbReference>
<name>A0A6J6CHD4_9ZZZZ</name>
<dbReference type="AlphaFoldDB" id="A0A6J6CHD4"/>
<dbReference type="GO" id="GO:0006012">
    <property type="term" value="P:galactose metabolic process"/>
    <property type="evidence" value="ECO:0007669"/>
    <property type="project" value="InterPro"/>
</dbReference>
<keyword evidence="2" id="KW-0548">Nucleotidyltransferase</keyword>
<evidence type="ECO:0000256" key="1">
    <source>
        <dbReference type="ARBA" id="ARBA00022679"/>
    </source>
</evidence>
<feature type="domain" description="Galactose-1-phosphate uridyl transferase N-terminal" evidence="4">
    <location>
        <begin position="2"/>
        <end position="173"/>
    </location>
</feature>
<sequence length="327" mass="36129">MSQLRLNPLTGRWVTIVAERAERPTDFAPRSPEVESDPHRPCPFCPGNEEESAPALERLDEGGSWKMRVLPNRYPAFYGDEPFSVHHLGPVHVEAEASGIHEVFVYTRDHHGGLHTLSDADAADMMRMLQRRFHEHASATNLRFTQAIINHGREAGASLSHPHGQLLGLPFVPGEVLEEQRGFSRFEGGCILCAAVEAELVDGKRVVFANDEVMCICPFWSGSPFEIMIIPRSHDLHLTDSDDATLAAMGIAIRDAIGHLRQAVGDVSYNLVFRTAPHHYTGAFHWYVSVWPKLVTTAGFERGTGVLINIVPPESAAAQLRDVAVHA</sequence>
<dbReference type="GO" id="GO:0008270">
    <property type="term" value="F:zinc ion binding"/>
    <property type="evidence" value="ECO:0007669"/>
    <property type="project" value="InterPro"/>
</dbReference>
<protein>
    <submittedName>
        <fullName evidence="5">Unannotated protein</fullName>
    </submittedName>
</protein>
<evidence type="ECO:0000259" key="4">
    <source>
        <dbReference type="Pfam" id="PF01087"/>
    </source>
</evidence>
<dbReference type="InterPro" id="IPR005849">
    <property type="entry name" value="GalP_Utransf_N"/>
</dbReference>
<dbReference type="PIRSF" id="PIRSF000808">
    <property type="entry name" value="GalT"/>
    <property type="match status" value="1"/>
</dbReference>
<dbReference type="SUPFAM" id="SSF54197">
    <property type="entry name" value="HIT-like"/>
    <property type="match status" value="2"/>
</dbReference>
<dbReference type="InterPro" id="IPR036265">
    <property type="entry name" value="HIT-like_sf"/>
</dbReference>
<proteinExistence type="predicted"/>
<keyword evidence="1" id="KW-0808">Transferase</keyword>
<gene>
    <name evidence="5" type="ORF">UFOPK1493_01031</name>
</gene>
<evidence type="ECO:0000256" key="3">
    <source>
        <dbReference type="ARBA" id="ARBA00023277"/>
    </source>
</evidence>
<dbReference type="GO" id="GO:0008108">
    <property type="term" value="F:UDP-glucose:hexose-1-phosphate uridylyltransferase activity"/>
    <property type="evidence" value="ECO:0007669"/>
    <property type="project" value="InterPro"/>
</dbReference>
<dbReference type="EMBL" id="CAEZSR010000027">
    <property type="protein sequence ID" value="CAB4550656.1"/>
    <property type="molecule type" value="Genomic_DNA"/>
</dbReference>
<keyword evidence="3" id="KW-0119">Carbohydrate metabolism</keyword>
<dbReference type="InterPro" id="IPR001937">
    <property type="entry name" value="GalP_UDPtransf1"/>
</dbReference>
<dbReference type="PANTHER" id="PTHR42763">
    <property type="entry name" value="ADP-GLUCOSE PHOSPHORYLASE"/>
    <property type="match status" value="1"/>
</dbReference>
<dbReference type="Pfam" id="PF01087">
    <property type="entry name" value="GalP_UDP_transf"/>
    <property type="match status" value="1"/>
</dbReference>
<dbReference type="Gene3D" id="3.30.428.10">
    <property type="entry name" value="HIT-like"/>
    <property type="match status" value="2"/>
</dbReference>
<reference evidence="5" key="1">
    <citation type="submission" date="2020-05" db="EMBL/GenBank/DDBJ databases">
        <authorList>
            <person name="Chiriac C."/>
            <person name="Salcher M."/>
            <person name="Ghai R."/>
            <person name="Kavagutti S V."/>
        </authorList>
    </citation>
    <scope>NUCLEOTIDE SEQUENCE</scope>
</reference>
<dbReference type="InterPro" id="IPR053177">
    <property type="entry name" value="ADP-glucose_phosphorylase"/>
</dbReference>